<accession>A0A7S7YEV3</accession>
<name>A0A7S7YEV3_9VIRU</name>
<reference evidence="1 2" key="1">
    <citation type="submission" date="2020-09" db="EMBL/GenBank/DDBJ databases">
        <authorList>
            <person name="Zhang R."/>
            <person name="Garcia K."/>
            <person name="Ogata H."/>
        </authorList>
    </citation>
    <scope>NUCLEOTIDE SEQUENCE [LARGE SCALE GENOMIC DNA]</scope>
    <source>
        <strain evidence="2">stheno</strain>
    </source>
</reference>
<dbReference type="Proteomes" id="UP001162098">
    <property type="component" value="Segment"/>
</dbReference>
<proteinExistence type="predicted"/>
<dbReference type="EMBL" id="MW018138">
    <property type="protein sequence ID" value="QPB44503.1"/>
    <property type="molecule type" value="Genomic_DNA"/>
</dbReference>
<evidence type="ECO:0000313" key="2">
    <source>
        <dbReference type="Proteomes" id="UP001162098"/>
    </source>
</evidence>
<keyword evidence="2" id="KW-1185">Reference proteome</keyword>
<evidence type="ECO:0000313" key="1">
    <source>
        <dbReference type="EMBL" id="QPB44503.1"/>
    </source>
</evidence>
<sequence length="138" mass="15789">MILDQDKPKSEWVRFVPFDRKKDNVGDKLGVRIGLLPARREIAKTYELYCDDEGFYKQDTYKGVNQLSNPFIDEFNLISMSFGGPLGPVAVLSTRGGLNRKKLIEVFRAQDRLERDEHEGPGEYETIILEALEAHDAK</sequence>
<protein>
    <submittedName>
        <fullName evidence="1">Uncharacterized protein</fullName>
    </submittedName>
</protein>
<dbReference type="KEGG" id="vg:80543699"/>
<organism evidence="1 2">
    <name type="scientific">Medusavirus stheno T3</name>
    <dbReference type="NCBI Taxonomy" id="3069717"/>
    <lineage>
        <taxon>Viruses</taxon>
        <taxon>Varidnaviria</taxon>
        <taxon>Bamfordvirae</taxon>
        <taxon>Nucleocytoviricota</taxon>
        <taxon>Megaviricetes</taxon>
        <taxon>Mamonoviridae</taxon>
        <taxon>Medusavirus</taxon>
        <taxon>Medusavirus sthenus</taxon>
    </lineage>
</organism>